<dbReference type="GO" id="GO:0000049">
    <property type="term" value="F:tRNA binding"/>
    <property type="evidence" value="ECO:0007669"/>
    <property type="project" value="UniProtKB-UniRule"/>
</dbReference>
<dbReference type="GO" id="GO:1990112">
    <property type="term" value="C:RQC complex"/>
    <property type="evidence" value="ECO:0007669"/>
    <property type="project" value="TreeGrafter"/>
</dbReference>
<dbReference type="PANTHER" id="PTHR15239">
    <property type="entry name" value="NUCLEAR EXPORT MEDIATOR FACTOR NEMF"/>
    <property type="match status" value="1"/>
</dbReference>
<evidence type="ECO:0000256" key="2">
    <source>
        <dbReference type="ARBA" id="ARBA00022730"/>
    </source>
</evidence>
<evidence type="ECO:0000313" key="8">
    <source>
        <dbReference type="Proteomes" id="UP000269154"/>
    </source>
</evidence>
<evidence type="ECO:0000259" key="6">
    <source>
        <dbReference type="Pfam" id="PF05670"/>
    </source>
</evidence>
<dbReference type="Gene3D" id="2.30.310.10">
    <property type="entry name" value="ibrinogen binding protein from staphylococcus aureus domain"/>
    <property type="match status" value="1"/>
</dbReference>
<dbReference type="Proteomes" id="UP000269154">
    <property type="component" value="Unassembled WGS sequence"/>
</dbReference>
<dbReference type="GO" id="GO:0043023">
    <property type="term" value="F:ribosomal large subunit binding"/>
    <property type="evidence" value="ECO:0007669"/>
    <property type="project" value="UniProtKB-UniRule"/>
</dbReference>
<keyword evidence="2 5" id="KW-0699">rRNA-binding</keyword>
<dbReference type="GO" id="GO:0019843">
    <property type="term" value="F:rRNA binding"/>
    <property type="evidence" value="ECO:0007669"/>
    <property type="project" value="UniProtKB-UniRule"/>
</dbReference>
<keyword evidence="8" id="KW-1185">Reference proteome</keyword>
<evidence type="ECO:0000256" key="5">
    <source>
        <dbReference type="HAMAP-Rule" id="MF_00844"/>
    </source>
</evidence>
<keyword evidence="4 5" id="KW-0648">Protein biosynthesis</keyword>
<dbReference type="AlphaFoldDB" id="A0A3N6PL48"/>
<dbReference type="RefSeq" id="WP_124144487.1">
    <property type="nucleotide sequence ID" value="NZ_CAWOKI010000022.1"/>
</dbReference>
<gene>
    <name evidence="5" type="primary">rqcH</name>
    <name evidence="7" type="ORF">D5R40_01730</name>
</gene>
<feature type="domain" description="NFACT RNA-binding" evidence="6">
    <location>
        <begin position="455"/>
        <end position="556"/>
    </location>
</feature>
<protein>
    <recommendedName>
        <fullName evidence="5">Rqc2 homolog RqcH</fullName>
        <shortName evidence="5">RqcH</shortName>
    </recommendedName>
</protein>
<dbReference type="PANTHER" id="PTHR15239:SF6">
    <property type="entry name" value="RIBOSOME QUALITY CONTROL COMPLEX SUBUNIT NEMF"/>
    <property type="match status" value="1"/>
</dbReference>
<dbReference type="EMBL" id="RCBY01000005">
    <property type="protein sequence ID" value="RQH55517.1"/>
    <property type="molecule type" value="Genomic_DNA"/>
</dbReference>
<dbReference type="HAMAP" id="MF_00844_B">
    <property type="entry name" value="RqcH_B"/>
    <property type="match status" value="1"/>
</dbReference>
<evidence type="ECO:0000256" key="3">
    <source>
        <dbReference type="ARBA" id="ARBA00022884"/>
    </source>
</evidence>
<organism evidence="7 8">
    <name type="scientific">Okeania hirsuta</name>
    <dbReference type="NCBI Taxonomy" id="1458930"/>
    <lineage>
        <taxon>Bacteria</taxon>
        <taxon>Bacillati</taxon>
        <taxon>Cyanobacteriota</taxon>
        <taxon>Cyanophyceae</taxon>
        <taxon>Oscillatoriophycideae</taxon>
        <taxon>Oscillatoriales</taxon>
        <taxon>Microcoleaceae</taxon>
        <taxon>Okeania</taxon>
    </lineage>
</organism>
<evidence type="ECO:0000256" key="1">
    <source>
        <dbReference type="ARBA" id="ARBA00022555"/>
    </source>
</evidence>
<comment type="function">
    <text evidence="5">Key component of the ribosome quality control system (RQC), a ribosome-associated complex that mediates the extraction of incompletely synthesized nascent chains from stalled ribosomes and their subsequent degradation. RqcH recruits Ala-charged tRNA, and with RqcP directs the elongation of stalled nascent chains on 50S ribosomal subunits, leading to non-templated C-terminal alanine extensions (Ala tail). The Ala tail promotes nascent chain degradation. May add between 1 and at least 8 Ala residues. Binds to stalled 50S ribosomal subunits.</text>
</comment>
<accession>A0A3N6PL48</accession>
<comment type="similarity">
    <text evidence="5">Belongs to the NEMF family.</text>
</comment>
<comment type="subunit">
    <text evidence="5">Associates with stalled 50S ribosomal subunits. Binds to RqcP.</text>
</comment>
<reference evidence="7 8" key="1">
    <citation type="journal article" date="2018" name="ACS Chem. Biol.">
        <title>Ketoreductase domain dysfunction expands chemodiversity: malyngamide biosynthesis in the cyanobacterium Okeania hirsuta.</title>
        <authorList>
            <person name="Moss N.A."/>
            <person name="Leao T."/>
            <person name="Rankin M."/>
            <person name="McCullough T.M."/>
            <person name="Qu P."/>
            <person name="Korobeynikov A."/>
            <person name="Smith J.L."/>
            <person name="Gerwick L."/>
            <person name="Gerwick W.H."/>
        </authorList>
    </citation>
    <scope>NUCLEOTIDE SEQUENCE [LARGE SCALE GENOMIC DNA]</scope>
    <source>
        <strain evidence="7 8">PAB10Feb10-1</strain>
    </source>
</reference>
<keyword evidence="3 5" id="KW-0694">RNA-binding</keyword>
<evidence type="ECO:0000313" key="7">
    <source>
        <dbReference type="EMBL" id="RQH55517.1"/>
    </source>
</evidence>
<dbReference type="OrthoDB" id="9766163at2"/>
<dbReference type="InterPro" id="IPR051608">
    <property type="entry name" value="RQC_Subunit_NEMF"/>
</dbReference>
<dbReference type="Pfam" id="PF05670">
    <property type="entry name" value="NFACT-R_1"/>
    <property type="match status" value="1"/>
</dbReference>
<dbReference type="InterPro" id="IPR008532">
    <property type="entry name" value="NFACT_RNA-bd"/>
</dbReference>
<name>A0A3N6PL48_9CYAN</name>
<dbReference type="InterPro" id="IPR043682">
    <property type="entry name" value="RqcH_bacterial"/>
</dbReference>
<sequence length="582" mass="67134">MQPVDYTTLIASCSELRVKWLPARLEQVYQRDRFTITIALRTLKKRGWLDISWHPQGARICISDPPPRAPDTFTFSQQLRHQLGGLALIAIVEVSPWERVLDFQFAKRPGEAPLWHLYVEVMTKYSNVILTTADNFVVTCAHQVNSQQSSLRQIQTGQPYELPPSLTNPIPNLQETQQQWQERISLIPGVLWRNLIKNYRGLSKALVQPMIEASGLDSQESTNDLSASDWQKLFKSWQEWLKNLEHSKFYPGWTENGYTVTGWLSVESVDTVQELLNDYYTGQLNQQEFSQLYHQISQKLKNITAKLQLKADTFTERLHQSDGAELLRSQADLLMANLHEWRPGMKAITLCDFETGEPMVIKLDPEKNAVQNAQSLYKKHQKLKRARVAVEPLLATVQAEIDYLEQVEAFLSQLDTYQTPEDLRTLEEIRDELIQQAYLKAPEHHHQDNKKDTEFYRYETPGGFELLVGRNNRQNDLLTFRVAGDYDLWFHTQEIPGSHVLLRLDAGATPDEVDLQFVADISAFYSRARQSEIVPVIYTKPKFVYKPKGAKPGMVVYKQEQVFWGKPQRAETHIAQLIGIQN</sequence>
<dbReference type="Pfam" id="PF05833">
    <property type="entry name" value="NFACT_N"/>
    <property type="match status" value="1"/>
</dbReference>
<evidence type="ECO:0000256" key="4">
    <source>
        <dbReference type="ARBA" id="ARBA00022917"/>
    </source>
</evidence>
<proteinExistence type="inferred from homology"/>
<dbReference type="GO" id="GO:0072344">
    <property type="term" value="P:rescue of stalled ribosome"/>
    <property type="evidence" value="ECO:0007669"/>
    <property type="project" value="UniProtKB-UniRule"/>
</dbReference>
<comment type="caution">
    <text evidence="7">The sequence shown here is derived from an EMBL/GenBank/DDBJ whole genome shotgun (WGS) entry which is preliminary data.</text>
</comment>
<keyword evidence="1 5" id="KW-0820">tRNA-binding</keyword>